<dbReference type="EMBL" id="LOCK01000021">
    <property type="protein sequence ID" value="KTE91674.1"/>
    <property type="molecule type" value="Genomic_DNA"/>
</dbReference>
<dbReference type="GO" id="GO:0016740">
    <property type="term" value="F:transferase activity"/>
    <property type="evidence" value="ECO:0007669"/>
    <property type="project" value="UniProtKB-KW"/>
</dbReference>
<dbReference type="SUPFAM" id="SSF81593">
    <property type="entry name" value="Nucleotidyltransferase substrate binding subunit/domain"/>
    <property type="match status" value="1"/>
</dbReference>
<sequence length="132" mass="15415">MSEPYTKLDNFEKAYARLKEGSNRYDGNDDLMRDGLIQRFEFTFELAWKTLQAVFEDEGLIGLNSPKRILREAFATEVIGNEELWLSMLDDRNATVHIYNEMTAVRICQDIKGKYVPAFGELVERIRERLSE</sequence>
<dbReference type="OrthoDB" id="9810452at2"/>
<dbReference type="AlphaFoldDB" id="A0A098AV43"/>
<dbReference type="Pfam" id="PF08780">
    <property type="entry name" value="NTase_sub_bind"/>
    <property type="match status" value="1"/>
</dbReference>
<reference evidence="1" key="1">
    <citation type="submission" date="2014-07" db="EMBL/GenBank/DDBJ databases">
        <authorList>
            <person name="Hornung V.Bastian."/>
        </authorList>
    </citation>
    <scope>NUCLEOTIDE SEQUENCE</scope>
    <source>
        <strain evidence="1">PCE-S</strain>
    </source>
</reference>
<accession>A0A098AV43</accession>
<protein>
    <submittedName>
        <fullName evidence="1 2">Nucleotidyltransferase</fullName>
    </submittedName>
</protein>
<organism evidence="1">
    <name type="scientific">Desulfitobacterium hafniense</name>
    <name type="common">Desulfitobacterium frappieri</name>
    <dbReference type="NCBI Taxonomy" id="49338"/>
    <lineage>
        <taxon>Bacteria</taxon>
        <taxon>Bacillati</taxon>
        <taxon>Bacillota</taxon>
        <taxon>Clostridia</taxon>
        <taxon>Eubacteriales</taxon>
        <taxon>Desulfitobacteriaceae</taxon>
        <taxon>Desulfitobacterium</taxon>
    </lineage>
</organism>
<evidence type="ECO:0000313" key="3">
    <source>
        <dbReference type="Proteomes" id="UP000054623"/>
    </source>
</evidence>
<gene>
    <name evidence="2" type="ORF">AT727_21395</name>
    <name evidence="1" type="ORF">DPCES_0502</name>
</gene>
<dbReference type="Proteomes" id="UP000054623">
    <property type="component" value="Unassembled WGS sequence"/>
</dbReference>
<dbReference type="InterPro" id="IPR010235">
    <property type="entry name" value="HepT"/>
</dbReference>
<name>A0A098AV43_DESHA</name>
<keyword evidence="1" id="KW-0808">Transferase</keyword>
<dbReference type="RefSeq" id="WP_005810333.1">
    <property type="nucleotide sequence ID" value="NZ_CABKQQ010000025.1"/>
</dbReference>
<dbReference type="Gene3D" id="1.20.120.330">
    <property type="entry name" value="Nucleotidyltransferases domain 2"/>
    <property type="match status" value="1"/>
</dbReference>
<dbReference type="NCBIfam" id="TIGR01987">
    <property type="entry name" value="HI0074"/>
    <property type="match status" value="1"/>
</dbReference>
<evidence type="ECO:0000313" key="1">
    <source>
        <dbReference type="EMBL" id="CDX00389.1"/>
    </source>
</evidence>
<dbReference type="EMBL" id="LK996017">
    <property type="protein sequence ID" value="CDX00389.1"/>
    <property type="molecule type" value="Genomic_DNA"/>
</dbReference>
<reference evidence="2 3" key="2">
    <citation type="submission" date="2015-12" db="EMBL/GenBank/DDBJ databases">
        <title>Draft Genome Sequence of Desulfitobacterium hafniense Strain DH, a Sulfate-reducing Bacterium Isolated from Paddy Soils.</title>
        <authorList>
            <person name="Bao P."/>
            <person name="Zhang X."/>
            <person name="Li G."/>
        </authorList>
    </citation>
    <scope>NUCLEOTIDE SEQUENCE [LARGE SCALE GENOMIC DNA]</scope>
    <source>
        <strain evidence="2 3">DH</strain>
    </source>
</reference>
<evidence type="ECO:0000313" key="2">
    <source>
        <dbReference type="EMBL" id="KTE91674.1"/>
    </source>
</evidence>
<proteinExistence type="predicted"/>
<dbReference type="PATRIC" id="fig|49338.4.peg.534"/>